<protein>
    <submittedName>
        <fullName evidence="1">Uncharacterized protein</fullName>
    </submittedName>
</protein>
<dbReference type="AlphaFoldDB" id="A0A7R9WEU0"/>
<gene>
    <name evidence="1" type="ORF">TDUB1175_LOCUS19813</name>
</gene>
<dbReference type="EMBL" id="HBED01039430">
    <property type="protein sequence ID" value="CAD8321397.1"/>
    <property type="molecule type" value="Transcribed_RNA"/>
</dbReference>
<evidence type="ECO:0000313" key="1">
    <source>
        <dbReference type="EMBL" id="CAD8321397.1"/>
    </source>
</evidence>
<proteinExistence type="predicted"/>
<name>A0A7R9WEU0_9STRA</name>
<accession>A0A7R9WEU0</accession>
<sequence length="420" mass="45542">MGASLSRINNKLSFDYAEYLREKSELSFLLRSIATDSAARRKRRGVAQATAGVTSVAAGIAGAVAAAPATLGLSLPAAAVATAAVVGNSMTAASVASSAASFGHGYAVDRDIVRRLENLEPLMSSMSRKDAEVDALVKFFRGRGDEVFPAISELQDKLSKKVSFNEGAKANGMAAWSVLSPGTYGLVNGSKQFKSEEEFEKALTTAADSIDEKTAILRSLEGQFSYVTCVPAERRLSRGRLTYIDCGGGCSRFMKVTCSDRRTGGSFELESDSTNTLRLPEGASNVKVTFHIRGGGENKAVRKVDRASSRQPWVKSAKGKRLADVLEFEDGDGVDAVFCVKGPMTHSFVHKAWDFGRDPLMPPREWEWWGENAEEAWKDILPDSEERSLRRTRCLNEEPLTIGSCGSCQRQRTLAVEQTV</sequence>
<reference evidence="1" key="1">
    <citation type="submission" date="2021-01" db="EMBL/GenBank/DDBJ databases">
        <authorList>
            <person name="Corre E."/>
            <person name="Pelletier E."/>
            <person name="Niang G."/>
            <person name="Scheremetjew M."/>
            <person name="Finn R."/>
            <person name="Kale V."/>
            <person name="Holt S."/>
            <person name="Cochrane G."/>
            <person name="Meng A."/>
            <person name="Brown T."/>
            <person name="Cohen L."/>
        </authorList>
    </citation>
    <scope>NUCLEOTIDE SEQUENCE</scope>
    <source>
        <strain evidence="1">CCMP147</strain>
    </source>
</reference>
<organism evidence="1">
    <name type="scientific">Pseudictyota dubia</name>
    <dbReference type="NCBI Taxonomy" id="2749911"/>
    <lineage>
        <taxon>Eukaryota</taxon>
        <taxon>Sar</taxon>
        <taxon>Stramenopiles</taxon>
        <taxon>Ochrophyta</taxon>
        <taxon>Bacillariophyta</taxon>
        <taxon>Mediophyceae</taxon>
        <taxon>Biddulphiophycidae</taxon>
        <taxon>Eupodiscales</taxon>
        <taxon>Odontellaceae</taxon>
        <taxon>Pseudictyota</taxon>
    </lineage>
</organism>